<evidence type="ECO:0000313" key="3">
    <source>
        <dbReference type="EMBL" id="SKA89462.1"/>
    </source>
</evidence>
<sequence>MKILVTGGAGFIGSHTVERLLQDGQHEVSILDSFNDYYNPAIKRANVRHFGDRVKVWEGELTDKVLIQRAFEEGQFDAVIHLAARAGVRPSIEQPELYISTNINGTFNLLEAARRIGCRHFVSASSSSVYGVNKKVPFSEEDPILQTISPYAMTKMAGEQMCSNFSHLYGIKTVSLRFFTVYGPRQRPDLAISKFTRLIEEGKPIDKFGEGHTARDYTFISDIVDGIIGALNYRSGPICDIFNLGGSQTVTLNDLIATIEQALGKKAVINQLPEQPGDVPLTSADVSKAKELLNFRPTTTIAQGVPTYVEWFRQMRAEGVVVS</sequence>
<dbReference type="Pfam" id="PF16363">
    <property type="entry name" value="GDP_Man_Dehyd"/>
    <property type="match status" value="1"/>
</dbReference>
<dbReference type="OrthoDB" id="9811743at2"/>
<dbReference type="SUPFAM" id="SSF51735">
    <property type="entry name" value="NAD(P)-binding Rossmann-fold domains"/>
    <property type="match status" value="1"/>
</dbReference>
<evidence type="ECO:0000313" key="4">
    <source>
        <dbReference type="Proteomes" id="UP000190774"/>
    </source>
</evidence>
<gene>
    <name evidence="3" type="ORF">SAMN02745166_01588</name>
</gene>
<dbReference type="InterPro" id="IPR036291">
    <property type="entry name" value="NAD(P)-bd_dom_sf"/>
</dbReference>
<organism evidence="3 4">
    <name type="scientific">Prosthecobacter debontii</name>
    <dbReference type="NCBI Taxonomy" id="48467"/>
    <lineage>
        <taxon>Bacteria</taxon>
        <taxon>Pseudomonadati</taxon>
        <taxon>Verrucomicrobiota</taxon>
        <taxon>Verrucomicrobiia</taxon>
        <taxon>Verrucomicrobiales</taxon>
        <taxon>Verrucomicrobiaceae</taxon>
        <taxon>Prosthecobacter</taxon>
    </lineage>
</organism>
<dbReference type="Gene3D" id="3.40.50.720">
    <property type="entry name" value="NAD(P)-binding Rossmann-like Domain"/>
    <property type="match status" value="1"/>
</dbReference>
<keyword evidence="4" id="KW-1185">Reference proteome</keyword>
<dbReference type="RefSeq" id="WP_078812780.1">
    <property type="nucleotide sequence ID" value="NZ_FUYE01000004.1"/>
</dbReference>
<reference evidence="4" key="1">
    <citation type="submission" date="2017-02" db="EMBL/GenBank/DDBJ databases">
        <authorList>
            <person name="Varghese N."/>
            <person name="Submissions S."/>
        </authorList>
    </citation>
    <scope>NUCLEOTIDE SEQUENCE [LARGE SCALE GENOMIC DNA]</scope>
    <source>
        <strain evidence="4">ATCC 700200</strain>
    </source>
</reference>
<dbReference type="PANTHER" id="PTHR43574">
    <property type="entry name" value="EPIMERASE-RELATED"/>
    <property type="match status" value="1"/>
</dbReference>
<dbReference type="InterPro" id="IPR016040">
    <property type="entry name" value="NAD(P)-bd_dom"/>
</dbReference>
<dbReference type="Proteomes" id="UP000190774">
    <property type="component" value="Unassembled WGS sequence"/>
</dbReference>
<name>A0A1T4XIQ4_9BACT</name>
<keyword evidence="1" id="KW-0520">NAD</keyword>
<dbReference type="STRING" id="48467.SAMN02745166_01588"/>
<feature type="domain" description="NAD(P)-binding" evidence="2">
    <location>
        <begin position="4"/>
        <end position="305"/>
    </location>
</feature>
<dbReference type="PRINTS" id="PR01713">
    <property type="entry name" value="NUCEPIMERASE"/>
</dbReference>
<protein>
    <submittedName>
        <fullName evidence="3">UDP-glucuronate 4-epimerase</fullName>
    </submittedName>
</protein>
<evidence type="ECO:0000259" key="2">
    <source>
        <dbReference type="Pfam" id="PF16363"/>
    </source>
</evidence>
<dbReference type="EMBL" id="FUYE01000004">
    <property type="protein sequence ID" value="SKA89462.1"/>
    <property type="molecule type" value="Genomic_DNA"/>
</dbReference>
<evidence type="ECO:0000256" key="1">
    <source>
        <dbReference type="ARBA" id="ARBA00023027"/>
    </source>
</evidence>
<accession>A0A1T4XIQ4</accession>
<dbReference type="AlphaFoldDB" id="A0A1T4XIQ4"/>
<proteinExistence type="predicted"/>